<dbReference type="EMBL" id="BGZK01000759">
    <property type="protein sequence ID" value="GBP59367.1"/>
    <property type="molecule type" value="Genomic_DNA"/>
</dbReference>
<gene>
    <name evidence="2" type="ORF">EVAR_45547_1</name>
</gene>
<name>A0A4C1XAR9_EUMVA</name>
<evidence type="ECO:0000256" key="1">
    <source>
        <dbReference type="SAM" id="MobiDB-lite"/>
    </source>
</evidence>
<comment type="caution">
    <text evidence="2">The sequence shown here is derived from an EMBL/GenBank/DDBJ whole genome shotgun (WGS) entry which is preliminary data.</text>
</comment>
<feature type="compositionally biased region" description="Basic residues" evidence="1">
    <location>
        <begin position="1"/>
        <end position="10"/>
    </location>
</feature>
<dbReference type="Proteomes" id="UP000299102">
    <property type="component" value="Unassembled WGS sequence"/>
</dbReference>
<sequence length="78" mass="8143">MSRSVSRSRGRPVAADGCHSPLSASPAPSRREAVSQARSFIVPRLGCALAADCADIGRSCSTVERRNISSGSDVRGEL</sequence>
<organism evidence="2 3">
    <name type="scientific">Eumeta variegata</name>
    <name type="common">Bagworm moth</name>
    <name type="synonym">Eumeta japonica</name>
    <dbReference type="NCBI Taxonomy" id="151549"/>
    <lineage>
        <taxon>Eukaryota</taxon>
        <taxon>Metazoa</taxon>
        <taxon>Ecdysozoa</taxon>
        <taxon>Arthropoda</taxon>
        <taxon>Hexapoda</taxon>
        <taxon>Insecta</taxon>
        <taxon>Pterygota</taxon>
        <taxon>Neoptera</taxon>
        <taxon>Endopterygota</taxon>
        <taxon>Lepidoptera</taxon>
        <taxon>Glossata</taxon>
        <taxon>Ditrysia</taxon>
        <taxon>Tineoidea</taxon>
        <taxon>Psychidae</taxon>
        <taxon>Oiketicinae</taxon>
        <taxon>Eumeta</taxon>
    </lineage>
</organism>
<accession>A0A4C1XAR9</accession>
<reference evidence="2 3" key="1">
    <citation type="journal article" date="2019" name="Commun. Biol.">
        <title>The bagworm genome reveals a unique fibroin gene that provides high tensile strength.</title>
        <authorList>
            <person name="Kono N."/>
            <person name="Nakamura H."/>
            <person name="Ohtoshi R."/>
            <person name="Tomita M."/>
            <person name="Numata K."/>
            <person name="Arakawa K."/>
        </authorList>
    </citation>
    <scope>NUCLEOTIDE SEQUENCE [LARGE SCALE GENOMIC DNA]</scope>
</reference>
<feature type="region of interest" description="Disordered" evidence="1">
    <location>
        <begin position="1"/>
        <end position="30"/>
    </location>
</feature>
<evidence type="ECO:0000313" key="2">
    <source>
        <dbReference type="EMBL" id="GBP59367.1"/>
    </source>
</evidence>
<evidence type="ECO:0000313" key="3">
    <source>
        <dbReference type="Proteomes" id="UP000299102"/>
    </source>
</evidence>
<protein>
    <submittedName>
        <fullName evidence="2">Uncharacterized protein</fullName>
    </submittedName>
</protein>
<keyword evidence="3" id="KW-1185">Reference proteome</keyword>
<dbReference type="AlphaFoldDB" id="A0A4C1XAR9"/>
<proteinExistence type="predicted"/>